<dbReference type="NCBIfam" id="TIGR00756">
    <property type="entry name" value="PPR"/>
    <property type="match status" value="2"/>
</dbReference>
<dbReference type="InterPro" id="IPR011990">
    <property type="entry name" value="TPR-like_helical_dom_sf"/>
</dbReference>
<evidence type="ECO:0008006" key="4">
    <source>
        <dbReference type="Google" id="ProtNLM"/>
    </source>
</evidence>
<dbReference type="PANTHER" id="PTHR47926:SF436">
    <property type="entry name" value="PENTATRICOPEPTIDE REPEAT-CONTAINING PROTEIN ELI1, CHLOROPLASTIC-LIKE ISOFORM X2"/>
    <property type="match status" value="1"/>
</dbReference>
<gene>
    <name evidence="2" type="ORF">ILEXP_LOCUS275</name>
</gene>
<keyword evidence="3" id="KW-1185">Reference proteome</keyword>
<proteinExistence type="predicted"/>
<evidence type="ECO:0000313" key="2">
    <source>
        <dbReference type="EMBL" id="CAK9133367.1"/>
    </source>
</evidence>
<dbReference type="InterPro" id="IPR002885">
    <property type="entry name" value="PPR_rpt"/>
</dbReference>
<dbReference type="PANTHER" id="PTHR47926">
    <property type="entry name" value="PENTATRICOPEPTIDE REPEAT-CONTAINING PROTEIN"/>
    <property type="match status" value="1"/>
</dbReference>
<sequence>MEKGYNLDGVLGTSLIEMYYKCGSIESALQVFRAIPNKKLGHWTAIIVGLGMHGLARHALEVFLEMHKVGSTPDGITFAGVLNACNHAGLVDNGRQFFGMMINEYGLEPNIEHYGCSVDILCRAGHLEGAKHIIQNMPMESNSH</sequence>
<dbReference type="Proteomes" id="UP001642360">
    <property type="component" value="Unassembled WGS sequence"/>
</dbReference>
<name>A0ABC8QPH1_9AQUA</name>
<accession>A0ABC8QPH1</accession>
<dbReference type="Gene3D" id="1.25.40.10">
    <property type="entry name" value="Tetratricopeptide repeat domain"/>
    <property type="match status" value="1"/>
</dbReference>
<dbReference type="AlphaFoldDB" id="A0ABC8QPH1"/>
<comment type="caution">
    <text evidence="2">The sequence shown here is derived from an EMBL/GenBank/DDBJ whole genome shotgun (WGS) entry which is preliminary data.</text>
</comment>
<keyword evidence="1" id="KW-0677">Repeat</keyword>
<dbReference type="Pfam" id="PF01535">
    <property type="entry name" value="PPR"/>
    <property type="match status" value="2"/>
</dbReference>
<organism evidence="2 3">
    <name type="scientific">Ilex paraguariensis</name>
    <name type="common">yerba mate</name>
    <dbReference type="NCBI Taxonomy" id="185542"/>
    <lineage>
        <taxon>Eukaryota</taxon>
        <taxon>Viridiplantae</taxon>
        <taxon>Streptophyta</taxon>
        <taxon>Embryophyta</taxon>
        <taxon>Tracheophyta</taxon>
        <taxon>Spermatophyta</taxon>
        <taxon>Magnoliopsida</taxon>
        <taxon>eudicotyledons</taxon>
        <taxon>Gunneridae</taxon>
        <taxon>Pentapetalae</taxon>
        <taxon>asterids</taxon>
        <taxon>campanulids</taxon>
        <taxon>Aquifoliales</taxon>
        <taxon>Aquifoliaceae</taxon>
        <taxon>Ilex</taxon>
    </lineage>
</organism>
<dbReference type="InterPro" id="IPR046960">
    <property type="entry name" value="PPR_At4g14850-like_plant"/>
</dbReference>
<evidence type="ECO:0000313" key="3">
    <source>
        <dbReference type="Proteomes" id="UP001642360"/>
    </source>
</evidence>
<protein>
    <recommendedName>
        <fullName evidence="4">Pentatricopeptide repeat-containing protein</fullName>
    </recommendedName>
</protein>
<dbReference type="EMBL" id="CAUOFW020000003">
    <property type="protein sequence ID" value="CAK9133367.1"/>
    <property type="molecule type" value="Genomic_DNA"/>
</dbReference>
<evidence type="ECO:0000256" key="1">
    <source>
        <dbReference type="ARBA" id="ARBA00022737"/>
    </source>
</evidence>
<dbReference type="FunFam" id="1.25.40.10:FF:000031">
    <property type="entry name" value="Pentatricopeptide repeat-containing protein mitochondrial"/>
    <property type="match status" value="1"/>
</dbReference>
<reference evidence="2 3" key="1">
    <citation type="submission" date="2024-02" db="EMBL/GenBank/DDBJ databases">
        <authorList>
            <person name="Vignale AGUSTIN F."/>
            <person name="Sosa J E."/>
            <person name="Modenutti C."/>
        </authorList>
    </citation>
    <scope>NUCLEOTIDE SEQUENCE [LARGE SCALE GENOMIC DNA]</scope>
</reference>